<evidence type="ECO:0000313" key="1">
    <source>
        <dbReference type="EMBL" id="TDZ15141.1"/>
    </source>
</evidence>
<dbReference type="Proteomes" id="UP000014480">
    <property type="component" value="Unassembled WGS sequence"/>
</dbReference>
<protein>
    <submittedName>
        <fullName evidence="1">Uncharacterized protein</fullName>
    </submittedName>
</protein>
<name>A0A484FC71_COLOR</name>
<dbReference type="AlphaFoldDB" id="A0A484FC71"/>
<sequence>MDVAPPTFKRVSSSILIYKHYDTPSAKYLIPKECRAAGVAVPVDALASVPVLLSCSARAWKRSACSLTPQSIDRYISAPSQYEIVAPRLPKASHITRHGPSEEAQLHTVSYSDHASPIRQLFSVPS</sequence>
<dbReference type="EMBL" id="AMCV02000043">
    <property type="protein sequence ID" value="TDZ15141.1"/>
    <property type="molecule type" value="Genomic_DNA"/>
</dbReference>
<reference evidence="2" key="1">
    <citation type="journal article" date="2013" name="New Phytol.">
        <title>Comparative genomic and transcriptomic analyses reveal the hemibiotrophic stage shift of Colletotrichum fungi.</title>
        <authorList>
            <person name="Gan P."/>
            <person name="Ikeda K."/>
            <person name="Irieda H."/>
            <person name="Narusaka M."/>
            <person name="O'Connell R.J."/>
            <person name="Narusaka Y."/>
            <person name="Takano Y."/>
            <person name="Kubo Y."/>
            <person name="Shirasu K."/>
        </authorList>
    </citation>
    <scope>NUCLEOTIDE SEQUENCE [LARGE SCALE GENOMIC DNA]</scope>
    <source>
        <strain evidence="2">104-T / ATCC 96160 / CBS 514.97 / LARS 414 / MAFF 240422</strain>
    </source>
</reference>
<accession>A0A484FC71</accession>
<comment type="caution">
    <text evidence="1">The sequence shown here is derived from an EMBL/GenBank/DDBJ whole genome shotgun (WGS) entry which is preliminary data.</text>
</comment>
<evidence type="ECO:0000313" key="2">
    <source>
        <dbReference type="Proteomes" id="UP000014480"/>
    </source>
</evidence>
<organism evidence="1 2">
    <name type="scientific">Colletotrichum orbiculare (strain 104-T / ATCC 96160 / CBS 514.97 / LARS 414 / MAFF 240422)</name>
    <name type="common">Cucumber anthracnose fungus</name>
    <name type="synonym">Colletotrichum lagenarium</name>
    <dbReference type="NCBI Taxonomy" id="1213857"/>
    <lineage>
        <taxon>Eukaryota</taxon>
        <taxon>Fungi</taxon>
        <taxon>Dikarya</taxon>
        <taxon>Ascomycota</taxon>
        <taxon>Pezizomycotina</taxon>
        <taxon>Sordariomycetes</taxon>
        <taxon>Hypocreomycetidae</taxon>
        <taxon>Glomerellales</taxon>
        <taxon>Glomerellaceae</taxon>
        <taxon>Colletotrichum</taxon>
        <taxon>Colletotrichum orbiculare species complex</taxon>
    </lineage>
</organism>
<reference evidence="2" key="2">
    <citation type="journal article" date="2019" name="Mol. Plant Microbe Interact.">
        <title>Genome sequence resources for four phytopathogenic fungi from the Colletotrichum orbiculare species complex.</title>
        <authorList>
            <person name="Gan P."/>
            <person name="Tsushima A."/>
            <person name="Narusaka M."/>
            <person name="Narusaka Y."/>
            <person name="Takano Y."/>
            <person name="Kubo Y."/>
            <person name="Shirasu K."/>
        </authorList>
    </citation>
    <scope>GENOME REANNOTATION</scope>
    <source>
        <strain evidence="2">104-T / ATCC 96160 / CBS 514.97 / LARS 414 / MAFF 240422</strain>
    </source>
</reference>
<keyword evidence="2" id="KW-1185">Reference proteome</keyword>
<proteinExistence type="predicted"/>
<gene>
    <name evidence="1" type="ORF">Cob_v011977</name>
</gene>